<keyword evidence="4" id="KW-0576">Peroxisome</keyword>
<evidence type="ECO:0000256" key="3">
    <source>
        <dbReference type="ARBA" id="ARBA00023026"/>
    </source>
</evidence>
<comment type="caution">
    <text evidence="6">The sequence shown here is derived from an EMBL/GenBank/DDBJ whole genome shotgun (WGS) entry which is preliminary data.</text>
</comment>
<dbReference type="Pfam" id="PF12697">
    <property type="entry name" value="Abhydrolase_6"/>
    <property type="match status" value="1"/>
</dbReference>
<gene>
    <name evidence="6" type="ORF">E8E13_008114</name>
</gene>
<evidence type="ECO:0000259" key="5">
    <source>
        <dbReference type="Pfam" id="PF12697"/>
    </source>
</evidence>
<evidence type="ECO:0000256" key="4">
    <source>
        <dbReference type="ARBA" id="ARBA00023140"/>
    </source>
</evidence>
<dbReference type="PANTHER" id="PTHR43329">
    <property type="entry name" value="EPOXIDE HYDROLASE"/>
    <property type="match status" value="1"/>
</dbReference>
<dbReference type="InterPro" id="IPR000073">
    <property type="entry name" value="AB_hydrolase_1"/>
</dbReference>
<keyword evidence="7" id="KW-1185">Reference proteome</keyword>
<comment type="subcellular location">
    <subcellularLocation>
        <location evidence="1">Peroxisome</location>
    </subcellularLocation>
</comment>
<dbReference type="AlphaFoldDB" id="A0A9P4WB46"/>
<evidence type="ECO:0000313" key="7">
    <source>
        <dbReference type="Proteomes" id="UP000801428"/>
    </source>
</evidence>
<organism evidence="6 7">
    <name type="scientific">Curvularia kusanoi</name>
    <name type="common">Cochliobolus kusanoi</name>
    <dbReference type="NCBI Taxonomy" id="90978"/>
    <lineage>
        <taxon>Eukaryota</taxon>
        <taxon>Fungi</taxon>
        <taxon>Dikarya</taxon>
        <taxon>Ascomycota</taxon>
        <taxon>Pezizomycotina</taxon>
        <taxon>Dothideomycetes</taxon>
        <taxon>Pleosporomycetidae</taxon>
        <taxon>Pleosporales</taxon>
        <taxon>Pleosporineae</taxon>
        <taxon>Pleosporaceae</taxon>
        <taxon>Curvularia</taxon>
    </lineage>
</organism>
<proteinExistence type="inferred from homology"/>
<dbReference type="Gene3D" id="3.40.50.1820">
    <property type="entry name" value="alpha/beta hydrolase"/>
    <property type="match status" value="1"/>
</dbReference>
<dbReference type="Proteomes" id="UP000801428">
    <property type="component" value="Unassembled WGS sequence"/>
</dbReference>
<dbReference type="InterPro" id="IPR029058">
    <property type="entry name" value="AB_hydrolase_fold"/>
</dbReference>
<dbReference type="OrthoDB" id="408373at2759"/>
<keyword evidence="3" id="KW-0843">Virulence</keyword>
<feature type="domain" description="AB hydrolase-1" evidence="5">
    <location>
        <begin position="40"/>
        <end position="318"/>
    </location>
</feature>
<reference evidence="6" key="1">
    <citation type="submission" date="2019-04" db="EMBL/GenBank/DDBJ databases">
        <title>Sequencing of skin fungus with MAO and IRED activity.</title>
        <authorList>
            <person name="Marsaioli A.J."/>
            <person name="Bonatto J.M.C."/>
            <person name="Reis Junior O."/>
        </authorList>
    </citation>
    <scope>NUCLEOTIDE SEQUENCE</scope>
    <source>
        <strain evidence="6">30M1</strain>
    </source>
</reference>
<sequence>MAEIQDQSFRALGFQKSRSSNGVVGYHKNLHASSLDTPILVLLHGYPNSAYLWRHVLPLLSAHPLFVPDLPGYGNSAPPESHDKVSVGSLVLLALREIYKGLGSSREQSQPIVLIGHDRGARVAHHLHVSSPDAPIYGFDIKGLALLDIVPTLSQWEIGNSASAATGFFHWSLLANAEIAIPMIQAYGGARWAGNMIERWAGSSDRGRANIRSGEALTVYGSFFERDEVVTATTMDYEAGATSDLVFEKRAIEENKRIKVPLLLIYSAAFLPKRATKPILEVWSLPWSEGPQLITECPIGDGVGHFVPEEAPEVTADALKRWLGVLAS</sequence>
<comment type="similarity">
    <text evidence="2">Belongs to the AB hydrolase superfamily. AKT2 hydrolase family.</text>
</comment>
<dbReference type="EMBL" id="SWKU01000010">
    <property type="protein sequence ID" value="KAF3003102.1"/>
    <property type="molecule type" value="Genomic_DNA"/>
</dbReference>
<dbReference type="SUPFAM" id="SSF53474">
    <property type="entry name" value="alpha/beta-Hydrolases"/>
    <property type="match status" value="1"/>
</dbReference>
<evidence type="ECO:0000256" key="2">
    <source>
        <dbReference type="ARBA" id="ARBA00005668"/>
    </source>
</evidence>
<name>A0A9P4WB46_CURKU</name>
<protein>
    <recommendedName>
        <fullName evidence="5">AB hydrolase-1 domain-containing protein</fullName>
    </recommendedName>
</protein>
<accession>A0A9P4WB46</accession>
<evidence type="ECO:0000256" key="1">
    <source>
        <dbReference type="ARBA" id="ARBA00004275"/>
    </source>
</evidence>
<evidence type="ECO:0000313" key="6">
    <source>
        <dbReference type="EMBL" id="KAF3003102.1"/>
    </source>
</evidence>
<dbReference type="GO" id="GO:0005777">
    <property type="term" value="C:peroxisome"/>
    <property type="evidence" value="ECO:0007669"/>
    <property type="project" value="UniProtKB-SubCell"/>
</dbReference>